<feature type="region of interest" description="Disordered" evidence="1">
    <location>
        <begin position="63"/>
        <end position="86"/>
    </location>
</feature>
<dbReference type="OrthoDB" id="550558at2759"/>
<proteinExistence type="predicted"/>
<accession>A0A067TEN5</accession>
<reference evidence="3" key="1">
    <citation type="journal article" date="2014" name="Proc. Natl. Acad. Sci. U.S.A.">
        <title>Extensive sampling of basidiomycete genomes demonstrates inadequacy of the white-rot/brown-rot paradigm for wood decay fungi.</title>
        <authorList>
            <person name="Riley R."/>
            <person name="Salamov A.A."/>
            <person name="Brown D.W."/>
            <person name="Nagy L.G."/>
            <person name="Floudas D."/>
            <person name="Held B.W."/>
            <person name="Levasseur A."/>
            <person name="Lombard V."/>
            <person name="Morin E."/>
            <person name="Otillar R."/>
            <person name="Lindquist E.A."/>
            <person name="Sun H."/>
            <person name="LaButti K.M."/>
            <person name="Schmutz J."/>
            <person name="Jabbour D."/>
            <person name="Luo H."/>
            <person name="Baker S.E."/>
            <person name="Pisabarro A.G."/>
            <person name="Walton J.D."/>
            <person name="Blanchette R.A."/>
            <person name="Henrissat B."/>
            <person name="Martin F."/>
            <person name="Cullen D."/>
            <person name="Hibbett D.S."/>
            <person name="Grigoriev I.V."/>
        </authorList>
    </citation>
    <scope>NUCLEOTIDE SEQUENCE [LARGE SCALE GENOMIC DNA]</scope>
    <source>
        <strain evidence="3">CBS 339.88</strain>
    </source>
</reference>
<gene>
    <name evidence="2" type="ORF">GALMADRAFT_239670</name>
</gene>
<evidence type="ECO:0000256" key="1">
    <source>
        <dbReference type="SAM" id="MobiDB-lite"/>
    </source>
</evidence>
<evidence type="ECO:0000313" key="2">
    <source>
        <dbReference type="EMBL" id="KDR81611.1"/>
    </source>
</evidence>
<protein>
    <submittedName>
        <fullName evidence="2">Uncharacterized protein</fullName>
    </submittedName>
</protein>
<dbReference type="AlphaFoldDB" id="A0A067TEN5"/>
<evidence type="ECO:0000313" key="3">
    <source>
        <dbReference type="Proteomes" id="UP000027222"/>
    </source>
</evidence>
<name>A0A067TEN5_GALM3</name>
<dbReference type="Proteomes" id="UP000027222">
    <property type="component" value="Unassembled WGS sequence"/>
</dbReference>
<sequence length="86" mass="9475">MHAMVCPSEDRDILSWPLTYFKPIESFTAAVYADIHNADVNWLKTPSTKSGGRTREAGHNIYAPFAHNRGTGDAKYAGGPLPLRQS</sequence>
<keyword evidence="3" id="KW-1185">Reference proteome</keyword>
<organism evidence="2 3">
    <name type="scientific">Galerina marginata (strain CBS 339.88)</name>
    <dbReference type="NCBI Taxonomy" id="685588"/>
    <lineage>
        <taxon>Eukaryota</taxon>
        <taxon>Fungi</taxon>
        <taxon>Dikarya</taxon>
        <taxon>Basidiomycota</taxon>
        <taxon>Agaricomycotina</taxon>
        <taxon>Agaricomycetes</taxon>
        <taxon>Agaricomycetidae</taxon>
        <taxon>Agaricales</taxon>
        <taxon>Agaricineae</taxon>
        <taxon>Strophariaceae</taxon>
        <taxon>Galerina</taxon>
    </lineage>
</organism>
<dbReference type="HOGENOM" id="CLU_2498035_0_0_1"/>
<dbReference type="EMBL" id="KL142370">
    <property type="protein sequence ID" value="KDR81611.1"/>
    <property type="molecule type" value="Genomic_DNA"/>
</dbReference>